<accession>A0ABQ9GXZ6</accession>
<organism evidence="2 3">
    <name type="scientific">Dryococelus australis</name>
    <dbReference type="NCBI Taxonomy" id="614101"/>
    <lineage>
        <taxon>Eukaryota</taxon>
        <taxon>Metazoa</taxon>
        <taxon>Ecdysozoa</taxon>
        <taxon>Arthropoda</taxon>
        <taxon>Hexapoda</taxon>
        <taxon>Insecta</taxon>
        <taxon>Pterygota</taxon>
        <taxon>Neoptera</taxon>
        <taxon>Polyneoptera</taxon>
        <taxon>Phasmatodea</taxon>
        <taxon>Verophasmatodea</taxon>
        <taxon>Anareolatae</taxon>
        <taxon>Phasmatidae</taxon>
        <taxon>Eurycanthinae</taxon>
        <taxon>Dryococelus</taxon>
    </lineage>
</organism>
<evidence type="ECO:0000313" key="3">
    <source>
        <dbReference type="Proteomes" id="UP001159363"/>
    </source>
</evidence>
<proteinExistence type="predicted"/>
<evidence type="ECO:0000256" key="1">
    <source>
        <dbReference type="SAM" id="MobiDB-lite"/>
    </source>
</evidence>
<sequence>MRVSEVSVEQPRNESACEPGDPRENRRPAASSVTIPTCENPGVTRLGIDTAVKGGRDVRTCQVWARDLANGRINPGRLAVRGRDSSSPPIGRPKLRTRWQERTCRGRVWRYLAAALRDGLSANIAAITWLEAGAGHRLTAALTKTPHNFSTRCTVFRIICCDVYLEPRHKRLHTQDTTQAQKHCYKGAAVAERLDCSPPTKANWVQFPASGNRAGRRSCPAVFFSGIPRVLRPFESGAAPFSPHFILIGSQDLAVESRPNIAAQLQRHTKMTDHRTSAGSPTNRKPFGAAVANQTQDPFLELLAAIHRMDRYAHMGGRATPCRPTASANCLNNYVAPLPLLRRPISGALINIFVPVYWSVEGVPAAVFRKVLLQSRSCPGSLFEGVIRQAAQLRSEPFTSIPSCGKNLFCRKCESKMGISKDDNLPLCSVQQKIRQRVGDEGDIAALQWRVVNCCKVCWCLLYTVQSRCTQREPVTTVERGETERIPRTHKRTGEGPNTHVLWRHMPSYVSMVEIPVATLPSLPCNSSPYATGRARCRRYTQVCQLVCIVFRHVAYTYGLRPEEFEDSLGQARIRNMCVYITVAIGPHDV</sequence>
<comment type="caution">
    <text evidence="2">The sequence shown here is derived from an EMBL/GenBank/DDBJ whole genome shotgun (WGS) entry which is preliminary data.</text>
</comment>
<gene>
    <name evidence="2" type="ORF">PR048_021369</name>
</gene>
<dbReference type="EMBL" id="JARBHB010000008">
    <property type="protein sequence ID" value="KAJ8876919.1"/>
    <property type="molecule type" value="Genomic_DNA"/>
</dbReference>
<feature type="region of interest" description="Disordered" evidence="1">
    <location>
        <begin position="1"/>
        <end position="31"/>
    </location>
</feature>
<evidence type="ECO:0000313" key="2">
    <source>
        <dbReference type="EMBL" id="KAJ8876919.1"/>
    </source>
</evidence>
<reference evidence="2 3" key="1">
    <citation type="submission" date="2023-02" db="EMBL/GenBank/DDBJ databases">
        <title>LHISI_Scaffold_Assembly.</title>
        <authorList>
            <person name="Stuart O.P."/>
            <person name="Cleave R."/>
            <person name="Magrath M.J.L."/>
            <person name="Mikheyev A.S."/>
        </authorList>
    </citation>
    <scope>NUCLEOTIDE SEQUENCE [LARGE SCALE GENOMIC DNA]</scope>
    <source>
        <strain evidence="2">Daus_M_001</strain>
        <tissue evidence="2">Leg muscle</tissue>
    </source>
</reference>
<keyword evidence="3" id="KW-1185">Reference proteome</keyword>
<name>A0ABQ9GXZ6_9NEOP</name>
<dbReference type="Proteomes" id="UP001159363">
    <property type="component" value="Chromosome 7"/>
</dbReference>
<protein>
    <submittedName>
        <fullName evidence="2">Uncharacterized protein</fullName>
    </submittedName>
</protein>